<evidence type="ECO:0000313" key="4">
    <source>
        <dbReference type="Proteomes" id="UP001285441"/>
    </source>
</evidence>
<evidence type="ECO:0000256" key="2">
    <source>
        <dbReference type="SAM" id="Phobius"/>
    </source>
</evidence>
<evidence type="ECO:0000256" key="1">
    <source>
        <dbReference type="SAM" id="MobiDB-lite"/>
    </source>
</evidence>
<dbReference type="EMBL" id="JAULSW010000006">
    <property type="protein sequence ID" value="KAK3377485.1"/>
    <property type="molecule type" value="Genomic_DNA"/>
</dbReference>
<reference evidence="3" key="1">
    <citation type="journal article" date="2023" name="Mol. Phylogenet. Evol.">
        <title>Genome-scale phylogeny and comparative genomics of the fungal order Sordariales.</title>
        <authorList>
            <person name="Hensen N."/>
            <person name="Bonometti L."/>
            <person name="Westerberg I."/>
            <person name="Brannstrom I.O."/>
            <person name="Guillou S."/>
            <person name="Cros-Aarteil S."/>
            <person name="Calhoun S."/>
            <person name="Haridas S."/>
            <person name="Kuo A."/>
            <person name="Mondo S."/>
            <person name="Pangilinan J."/>
            <person name="Riley R."/>
            <person name="LaButti K."/>
            <person name="Andreopoulos B."/>
            <person name="Lipzen A."/>
            <person name="Chen C."/>
            <person name="Yan M."/>
            <person name="Daum C."/>
            <person name="Ng V."/>
            <person name="Clum A."/>
            <person name="Steindorff A."/>
            <person name="Ohm R.A."/>
            <person name="Martin F."/>
            <person name="Silar P."/>
            <person name="Natvig D.O."/>
            <person name="Lalanne C."/>
            <person name="Gautier V."/>
            <person name="Ament-Velasquez S.L."/>
            <person name="Kruys A."/>
            <person name="Hutchinson M.I."/>
            <person name="Powell A.J."/>
            <person name="Barry K."/>
            <person name="Miller A.N."/>
            <person name="Grigoriev I.V."/>
            <person name="Debuchy R."/>
            <person name="Gladieux P."/>
            <person name="Hiltunen Thoren M."/>
            <person name="Johannesson H."/>
        </authorList>
    </citation>
    <scope>NUCLEOTIDE SEQUENCE</scope>
    <source>
        <strain evidence="3">CBS 232.78</strain>
    </source>
</reference>
<sequence>MFAVFRAHPTGDLAKIGEAHLKQDLESKDRDLLKSAARKVSTHATVGSLIGMGLGLAMAWRIRANRIALYNAFQTALRPTEVIFANGRREAVPDLDPFIRPTGWGDAATFGAFSLGGLFLGGETGFLTGTASATRTISKDPDSRIRIENAFRKFQVDVLKREINSLEKATASTSTTGSGGGGDSGYSSDKRGSWDRLKEQAAGLASNLRR</sequence>
<feature type="region of interest" description="Disordered" evidence="1">
    <location>
        <begin position="170"/>
        <end position="195"/>
    </location>
</feature>
<name>A0AAE0KJN7_9PEZI</name>
<protein>
    <submittedName>
        <fullName evidence="3">Uncharacterized protein</fullName>
    </submittedName>
</protein>
<evidence type="ECO:0000313" key="3">
    <source>
        <dbReference type="EMBL" id="KAK3377485.1"/>
    </source>
</evidence>
<proteinExistence type="predicted"/>
<dbReference type="Proteomes" id="UP001285441">
    <property type="component" value="Unassembled WGS sequence"/>
</dbReference>
<keyword evidence="2" id="KW-0472">Membrane</keyword>
<comment type="caution">
    <text evidence="3">The sequence shown here is derived from an EMBL/GenBank/DDBJ whole genome shotgun (WGS) entry which is preliminary data.</text>
</comment>
<keyword evidence="2" id="KW-0812">Transmembrane</keyword>
<keyword evidence="2" id="KW-1133">Transmembrane helix</keyword>
<organism evidence="3 4">
    <name type="scientific">Podospora didyma</name>
    <dbReference type="NCBI Taxonomy" id="330526"/>
    <lineage>
        <taxon>Eukaryota</taxon>
        <taxon>Fungi</taxon>
        <taxon>Dikarya</taxon>
        <taxon>Ascomycota</taxon>
        <taxon>Pezizomycotina</taxon>
        <taxon>Sordariomycetes</taxon>
        <taxon>Sordariomycetidae</taxon>
        <taxon>Sordariales</taxon>
        <taxon>Podosporaceae</taxon>
        <taxon>Podospora</taxon>
    </lineage>
</organism>
<dbReference type="AlphaFoldDB" id="A0AAE0KJN7"/>
<reference evidence="3" key="2">
    <citation type="submission" date="2023-06" db="EMBL/GenBank/DDBJ databases">
        <authorList>
            <consortium name="Lawrence Berkeley National Laboratory"/>
            <person name="Haridas S."/>
            <person name="Hensen N."/>
            <person name="Bonometti L."/>
            <person name="Westerberg I."/>
            <person name="Brannstrom I.O."/>
            <person name="Guillou S."/>
            <person name="Cros-Aarteil S."/>
            <person name="Calhoun S."/>
            <person name="Kuo A."/>
            <person name="Mondo S."/>
            <person name="Pangilinan J."/>
            <person name="Riley R."/>
            <person name="LaButti K."/>
            <person name="Andreopoulos B."/>
            <person name="Lipzen A."/>
            <person name="Chen C."/>
            <person name="Yanf M."/>
            <person name="Daum C."/>
            <person name="Ng V."/>
            <person name="Clum A."/>
            <person name="Steindorff A."/>
            <person name="Ohm R."/>
            <person name="Martin F."/>
            <person name="Silar P."/>
            <person name="Natvig D."/>
            <person name="Lalanne C."/>
            <person name="Gautier V."/>
            <person name="Ament-velasquez S.L."/>
            <person name="Kruys A."/>
            <person name="Hutchinson M.I."/>
            <person name="Powell A.J."/>
            <person name="Barry K."/>
            <person name="Miller A.N."/>
            <person name="Grigoriev I.V."/>
            <person name="Debuchy R."/>
            <person name="Gladieux P."/>
            <person name="Thoren M.H."/>
            <person name="Johannesson H."/>
        </authorList>
    </citation>
    <scope>NUCLEOTIDE SEQUENCE</scope>
    <source>
        <strain evidence="3">CBS 232.78</strain>
    </source>
</reference>
<accession>A0AAE0KJN7</accession>
<gene>
    <name evidence="3" type="ORF">B0H63DRAFT_219651</name>
</gene>
<feature type="transmembrane region" description="Helical" evidence="2">
    <location>
        <begin position="40"/>
        <end position="60"/>
    </location>
</feature>
<keyword evidence="4" id="KW-1185">Reference proteome</keyword>